<proteinExistence type="predicted"/>
<evidence type="ECO:0000256" key="2">
    <source>
        <dbReference type="SAM" id="SignalP"/>
    </source>
</evidence>
<dbReference type="Proteomes" id="UP000256388">
    <property type="component" value="Unassembled WGS sequence"/>
</dbReference>
<evidence type="ECO:0008006" key="5">
    <source>
        <dbReference type="Google" id="ProtNLM"/>
    </source>
</evidence>
<protein>
    <recommendedName>
        <fullName evidence="5">Lipoprotein</fullName>
    </recommendedName>
</protein>
<sequence length="295" mass="31867">MKRKPITQVLAVLLALVILTACGAPAAAAEPPQEQSAPAAGEAAGEEAPAAETAANPCDNIFYPMTLDNQWVYDFGMEDTEGTEESSMAFTVSENSGSSAVLAALSYDTGIVTESAVQCSDQAILNFPMTELKMVLGELAGNIELQYQSGTFMPSEQEFIANNWSMEWETNYTASGSLQAYYEGEELSAVLDNSPVKMNWKVAGIGETMQVPAGNFSDLVKMERQISFDVSNLQTNIQGNDVNISTTLTVNTELWYAPHIGLVKQNVNGISIKLYGINFPVEAYGYVQLSSYTIN</sequence>
<reference evidence="3 4" key="1">
    <citation type="submission" date="2018-08" db="EMBL/GenBank/DDBJ databases">
        <title>Genomic Encyclopedia of Type Strains, Phase IV (KMG-IV): sequencing the most valuable type-strain genomes for metagenomic binning, comparative biology and taxonomic classification.</title>
        <authorList>
            <person name="Goeker M."/>
        </authorList>
    </citation>
    <scope>NUCLEOTIDE SEQUENCE [LARGE SCALE GENOMIC DNA]</scope>
    <source>
        <strain evidence="3 4">DSM 23923</strain>
    </source>
</reference>
<organism evidence="3 4">
    <name type="scientific">Pelolinea submarina</name>
    <dbReference type="NCBI Taxonomy" id="913107"/>
    <lineage>
        <taxon>Bacteria</taxon>
        <taxon>Bacillati</taxon>
        <taxon>Chloroflexota</taxon>
        <taxon>Anaerolineae</taxon>
        <taxon>Anaerolineales</taxon>
        <taxon>Anaerolineaceae</taxon>
        <taxon>Pelolinea</taxon>
    </lineage>
</organism>
<feature type="region of interest" description="Disordered" evidence="1">
    <location>
        <begin position="29"/>
        <end position="51"/>
    </location>
</feature>
<evidence type="ECO:0000256" key="1">
    <source>
        <dbReference type="SAM" id="MobiDB-lite"/>
    </source>
</evidence>
<evidence type="ECO:0000313" key="3">
    <source>
        <dbReference type="EMBL" id="REG10214.1"/>
    </source>
</evidence>
<dbReference type="Gene3D" id="2.40.360.20">
    <property type="match status" value="1"/>
</dbReference>
<dbReference type="AlphaFoldDB" id="A0A347ZV69"/>
<feature type="chain" id="PRO_5030063658" description="Lipoprotein" evidence="2">
    <location>
        <begin position="27"/>
        <end position="295"/>
    </location>
</feature>
<comment type="caution">
    <text evidence="3">The sequence shown here is derived from an EMBL/GenBank/DDBJ whole genome shotgun (WGS) entry which is preliminary data.</text>
</comment>
<dbReference type="EMBL" id="QUMS01000001">
    <property type="protein sequence ID" value="REG10214.1"/>
    <property type="molecule type" value="Genomic_DNA"/>
</dbReference>
<gene>
    <name evidence="3" type="ORF">DFR64_0066</name>
</gene>
<accession>A0A347ZV69</accession>
<evidence type="ECO:0000313" key="4">
    <source>
        <dbReference type="Proteomes" id="UP000256388"/>
    </source>
</evidence>
<feature type="signal peptide" evidence="2">
    <location>
        <begin position="1"/>
        <end position="26"/>
    </location>
</feature>
<keyword evidence="2" id="KW-0732">Signal</keyword>
<keyword evidence="4" id="KW-1185">Reference proteome</keyword>
<dbReference type="PROSITE" id="PS51257">
    <property type="entry name" value="PROKAR_LIPOPROTEIN"/>
    <property type="match status" value="1"/>
</dbReference>
<name>A0A347ZV69_9CHLR</name>
<dbReference type="RefSeq" id="WP_194073868.1">
    <property type="nucleotide sequence ID" value="NZ_AP018437.1"/>
</dbReference>